<keyword evidence="4" id="KW-0032">Aminotransferase</keyword>
<dbReference type="PANTHER" id="PTHR30244">
    <property type="entry name" value="TRANSAMINASE"/>
    <property type="match status" value="1"/>
</dbReference>
<evidence type="ECO:0000256" key="1">
    <source>
        <dbReference type="ARBA" id="ARBA00022898"/>
    </source>
</evidence>
<protein>
    <submittedName>
        <fullName evidence="4">DegT/DnrJ/EryC1/StrS family aminotransferase</fullName>
    </submittedName>
</protein>
<evidence type="ECO:0000313" key="4">
    <source>
        <dbReference type="EMBL" id="MBO1327377.1"/>
    </source>
</evidence>
<gene>
    <name evidence="4" type="ORF">J2D75_02650</name>
</gene>
<reference evidence="4 5" key="1">
    <citation type="submission" date="2021-03" db="EMBL/GenBank/DDBJ databases">
        <title>The complete genome sequence of Acetobacter suratthaniensis TBRC 1719.</title>
        <authorList>
            <person name="Charoenyingcharoen P."/>
            <person name="Yukphan P."/>
        </authorList>
    </citation>
    <scope>NUCLEOTIDE SEQUENCE [LARGE SCALE GENOMIC DNA]</scope>
    <source>
        <strain evidence="4 5">TBRC 1719</strain>
    </source>
</reference>
<evidence type="ECO:0000256" key="2">
    <source>
        <dbReference type="ARBA" id="ARBA00037999"/>
    </source>
</evidence>
<keyword evidence="1 3" id="KW-0663">Pyridoxal phosphate</keyword>
<accession>A0ABS3LIH8</accession>
<dbReference type="EMBL" id="JAFVMG010000001">
    <property type="protein sequence ID" value="MBO1327377.1"/>
    <property type="molecule type" value="Genomic_DNA"/>
</dbReference>
<comment type="caution">
    <text evidence="4">The sequence shown here is derived from an EMBL/GenBank/DDBJ whole genome shotgun (WGS) entry which is preliminary data.</text>
</comment>
<dbReference type="PANTHER" id="PTHR30244:SF9">
    <property type="entry name" value="PROTEIN RV3402C"/>
    <property type="match status" value="1"/>
</dbReference>
<dbReference type="Gene3D" id="3.40.640.10">
    <property type="entry name" value="Type I PLP-dependent aspartate aminotransferase-like (Major domain)"/>
    <property type="match status" value="1"/>
</dbReference>
<dbReference type="GO" id="GO:0008483">
    <property type="term" value="F:transaminase activity"/>
    <property type="evidence" value="ECO:0007669"/>
    <property type="project" value="UniProtKB-KW"/>
</dbReference>
<dbReference type="SUPFAM" id="SSF53383">
    <property type="entry name" value="PLP-dependent transferases"/>
    <property type="match status" value="1"/>
</dbReference>
<proteinExistence type="inferred from homology"/>
<sequence length="377" mass="40361">MVEGYVSAVIDLPFARSKLVSADRIIPYLRRIDASRWYSNNGPLCVSFQERLATFWGLKAESVALTTNATVGITLALNAHGIKPGLRCLMPSWTFVASAAAVTAAHLLPSFVDVLPDTWCPDPDHLEQLAKEPDVGAILIVVPFGAPVDLSVWDALAARVGKPVIIDAAAAFDTLRHDGPMPVPACTTVVSLHATKVFGVGEGGVVLSRDTELAERVRLLTRFGFNGGREAMCPGGNAKLSEYTAAVGLAGLDEWSDTRADWLNTGALYHQALPQPIRDTLWMGPSWATSTLSLRWPGRASTLASALASKGIGSVAWWGQGCHAQKAYAGSRAEPLPVTTQLGQSVLGLPFMRDMSTQDVERVSAVLIEEWAKTCTD</sequence>
<name>A0ABS3LIH8_9PROT</name>
<dbReference type="InterPro" id="IPR000653">
    <property type="entry name" value="DegT/StrS_aminotransferase"/>
</dbReference>
<organism evidence="4 5">
    <name type="scientific">Acetobacter suratthaniensis</name>
    <dbReference type="NCBI Taxonomy" id="1502841"/>
    <lineage>
        <taxon>Bacteria</taxon>
        <taxon>Pseudomonadati</taxon>
        <taxon>Pseudomonadota</taxon>
        <taxon>Alphaproteobacteria</taxon>
        <taxon>Acetobacterales</taxon>
        <taxon>Acetobacteraceae</taxon>
        <taxon>Acetobacter</taxon>
    </lineage>
</organism>
<comment type="similarity">
    <text evidence="2 3">Belongs to the DegT/DnrJ/EryC1 family.</text>
</comment>
<keyword evidence="4" id="KW-0808">Transferase</keyword>
<dbReference type="InterPro" id="IPR015421">
    <property type="entry name" value="PyrdxlP-dep_Trfase_major"/>
</dbReference>
<dbReference type="InterPro" id="IPR015424">
    <property type="entry name" value="PyrdxlP-dep_Trfase"/>
</dbReference>
<evidence type="ECO:0000313" key="5">
    <source>
        <dbReference type="Proteomes" id="UP000664399"/>
    </source>
</evidence>
<dbReference type="Pfam" id="PF01041">
    <property type="entry name" value="DegT_DnrJ_EryC1"/>
    <property type="match status" value="1"/>
</dbReference>
<dbReference type="Proteomes" id="UP000664399">
    <property type="component" value="Unassembled WGS sequence"/>
</dbReference>
<dbReference type="PIRSF" id="PIRSF000390">
    <property type="entry name" value="PLP_StrS"/>
    <property type="match status" value="1"/>
</dbReference>
<keyword evidence="5" id="KW-1185">Reference proteome</keyword>
<evidence type="ECO:0000256" key="3">
    <source>
        <dbReference type="RuleBase" id="RU004508"/>
    </source>
</evidence>